<evidence type="ECO:0000313" key="2">
    <source>
        <dbReference type="Proteomes" id="UP000582213"/>
    </source>
</evidence>
<dbReference type="EMBL" id="JACHFY010000001">
    <property type="protein sequence ID" value="MBB5252570.1"/>
    <property type="molecule type" value="Genomic_DNA"/>
</dbReference>
<accession>A0A7J9RQW2</accession>
<dbReference type="AlphaFoldDB" id="A0A7J9RQW2"/>
<protein>
    <submittedName>
        <fullName evidence="1">Uncharacterized protein</fullName>
    </submittedName>
</protein>
<gene>
    <name evidence="1" type="ORF">HNQ62_000288</name>
</gene>
<comment type="caution">
    <text evidence="1">The sequence shown here is derived from an EMBL/GenBank/DDBJ whole genome shotgun (WGS) entry which is preliminary data.</text>
</comment>
<dbReference type="Proteomes" id="UP000582213">
    <property type="component" value="Unassembled WGS sequence"/>
</dbReference>
<proteinExistence type="predicted"/>
<organism evidence="1 2">
    <name type="scientific">Sulfurisphaera ohwakuensis</name>
    <dbReference type="NCBI Taxonomy" id="69656"/>
    <lineage>
        <taxon>Archaea</taxon>
        <taxon>Thermoproteota</taxon>
        <taxon>Thermoprotei</taxon>
        <taxon>Sulfolobales</taxon>
        <taxon>Sulfolobaceae</taxon>
        <taxon>Sulfurisphaera</taxon>
    </lineage>
</organism>
<sequence>MRIMRIFDANVENGKLVLINKSNKKVLLRLVTLHYQVTAITLEEQRITKTISEDKNIEKEIPPNGKIEVESQLPYLKSISIIYKIDDKTFRDDIEF</sequence>
<evidence type="ECO:0000313" key="1">
    <source>
        <dbReference type="EMBL" id="MBB5252570.1"/>
    </source>
</evidence>
<reference evidence="1 2" key="1">
    <citation type="submission" date="2020-08" db="EMBL/GenBank/DDBJ databases">
        <title>Genomic Encyclopedia of Type Strains, Phase IV (KMG-IV): sequencing the most valuable type-strain genomes for metagenomic binning, comparative biology and taxonomic classification.</title>
        <authorList>
            <person name="Goeker M."/>
        </authorList>
    </citation>
    <scope>NUCLEOTIDE SEQUENCE [LARGE SCALE GENOMIC DNA]</scope>
    <source>
        <strain evidence="1 2">DSM 12421</strain>
    </source>
</reference>
<name>A0A7J9RQW2_SULOH</name>